<reference evidence="5 6" key="1">
    <citation type="submission" date="2017-11" db="EMBL/GenBank/DDBJ databases">
        <title>Draft genome of actinobacteria isolated from guarana (Paullinia cupana (Mart.) Ducke.</title>
        <authorList>
            <person name="Siqueira K.A."/>
            <person name="Liotti R.G."/>
            <person name="Mendes T.A.O."/>
            <person name="Soares M.A."/>
        </authorList>
    </citation>
    <scope>NUCLEOTIDE SEQUENCE [LARGE SCALE GENOMIC DNA]</scope>
    <source>
        <strain evidence="5 6">193</strain>
    </source>
</reference>
<dbReference type="Pfam" id="PF08540">
    <property type="entry name" value="HMG_CoA_synt_C"/>
    <property type="match status" value="1"/>
</dbReference>
<dbReference type="PANTHER" id="PTHR43323">
    <property type="entry name" value="3-HYDROXY-3-METHYLGLUTARYL COENZYME A SYNTHASE"/>
    <property type="match status" value="1"/>
</dbReference>
<dbReference type="Gene3D" id="3.40.47.10">
    <property type="match status" value="2"/>
</dbReference>
<dbReference type="OrthoDB" id="9769523at2"/>
<comment type="caution">
    <text evidence="5">The sequence shown here is derived from an EMBL/GenBank/DDBJ whole genome shotgun (WGS) entry which is preliminary data.</text>
</comment>
<keyword evidence="6" id="KW-1185">Reference proteome</keyword>
<evidence type="ECO:0000313" key="6">
    <source>
        <dbReference type="Proteomes" id="UP000270471"/>
    </source>
</evidence>
<dbReference type="InterPro" id="IPR016039">
    <property type="entry name" value="Thiolase-like"/>
</dbReference>
<dbReference type="EMBL" id="PENI01000031">
    <property type="protein sequence ID" value="RMB81412.1"/>
    <property type="molecule type" value="Genomic_DNA"/>
</dbReference>
<organism evidence="5 6">
    <name type="scientific">Streptomyces shenzhenensis</name>
    <dbReference type="NCBI Taxonomy" id="943815"/>
    <lineage>
        <taxon>Bacteria</taxon>
        <taxon>Bacillati</taxon>
        <taxon>Actinomycetota</taxon>
        <taxon>Actinomycetes</taxon>
        <taxon>Kitasatosporales</taxon>
        <taxon>Streptomycetaceae</taxon>
        <taxon>Streptomyces</taxon>
    </lineage>
</organism>
<comment type="similarity">
    <text evidence="1">Belongs to the thiolase-like superfamily. HMG-CoA synthase family.</text>
</comment>
<dbReference type="Pfam" id="PF01154">
    <property type="entry name" value="HMG_CoA_synt_N"/>
    <property type="match status" value="1"/>
</dbReference>
<dbReference type="RefSeq" id="WP_121893785.1">
    <property type="nucleotide sequence ID" value="NZ_PENI01000031.1"/>
</dbReference>
<feature type="domain" description="Hydroxymethylglutaryl-coenzyme A synthase C-terminal" evidence="4">
    <location>
        <begin position="269"/>
        <end position="330"/>
    </location>
</feature>
<dbReference type="CDD" id="cd00827">
    <property type="entry name" value="init_cond_enzymes"/>
    <property type="match status" value="1"/>
</dbReference>
<feature type="domain" description="Hydroxymethylglutaryl-coenzyme A synthase N-terminal" evidence="3">
    <location>
        <begin position="10"/>
        <end position="175"/>
    </location>
</feature>
<evidence type="ECO:0000256" key="1">
    <source>
        <dbReference type="ARBA" id="ARBA00007061"/>
    </source>
</evidence>
<sequence length="419" mass="45015">MKSRTAHRWGIDDLHAYCGIACVDVQETAAARQFDAVRAARLEVLRKTVALPCEDAVSYAVNAARPLLDRLGPDGTQDIELLIVGTESGVDYSKSLASWVHALLGLSRRCRFIEVKQACYAGFAGIQFATSQLPRSRRPGARALVIGVDVPPPIRHTFEELSTGAGAVAALVGPEPRLLALEPGTSGYHCFDVSDLRVPSPAEHLLDPDASLLSYVECLKGAFRDYAERCGGADFMTAVDHLVFHTPFPGAVRGAHRALLRSFGHRSPQVVAQDFDARIEPSVRYPALSANLYAGTTLLALMSLLESGRAFPGQRVGIFSYGSGCAAEFCDAVLGPGTGEPAPEGGAHAVLEARTLLDQARYDKVADAAQTPRSGVRDYTPDLTALRELALAGTRRGELLMLSGIHAHRRDYAMVKELV</sequence>
<keyword evidence="2" id="KW-0808">Transferase</keyword>
<accession>A0A3M0HZY8</accession>
<evidence type="ECO:0000259" key="4">
    <source>
        <dbReference type="Pfam" id="PF08540"/>
    </source>
</evidence>
<gene>
    <name evidence="5" type="ORF">CTZ28_34905</name>
</gene>
<dbReference type="GO" id="GO:0016747">
    <property type="term" value="F:acyltransferase activity, transferring groups other than amino-acyl groups"/>
    <property type="evidence" value="ECO:0007669"/>
    <property type="project" value="UniProtKB-ARBA"/>
</dbReference>
<protein>
    <submittedName>
        <fullName evidence="5">3-hydroxy-3-methylglutaryl-ACP synthase</fullName>
    </submittedName>
</protein>
<name>A0A3M0HZY8_9ACTN</name>
<dbReference type="SUPFAM" id="SSF53901">
    <property type="entry name" value="Thiolase-like"/>
    <property type="match status" value="2"/>
</dbReference>
<dbReference type="PANTHER" id="PTHR43323:SF2">
    <property type="entry name" value="HYDROXYMETHYLGLUTARYL-COA SYNTHASE"/>
    <property type="match status" value="1"/>
</dbReference>
<evidence type="ECO:0000313" key="5">
    <source>
        <dbReference type="EMBL" id="RMB81412.1"/>
    </source>
</evidence>
<dbReference type="InterPro" id="IPR013746">
    <property type="entry name" value="HMG_CoA_synt_C_dom"/>
</dbReference>
<dbReference type="AlphaFoldDB" id="A0A3M0HZY8"/>
<evidence type="ECO:0000259" key="3">
    <source>
        <dbReference type="Pfam" id="PF01154"/>
    </source>
</evidence>
<dbReference type="GO" id="GO:0004421">
    <property type="term" value="F:hydroxymethylglutaryl-CoA synthase activity"/>
    <property type="evidence" value="ECO:0007669"/>
    <property type="project" value="InterPro"/>
</dbReference>
<evidence type="ECO:0000256" key="2">
    <source>
        <dbReference type="ARBA" id="ARBA00022679"/>
    </source>
</evidence>
<proteinExistence type="inferred from homology"/>
<dbReference type="Proteomes" id="UP000270471">
    <property type="component" value="Unassembled WGS sequence"/>
</dbReference>
<dbReference type="GO" id="GO:0006084">
    <property type="term" value="P:acetyl-CoA metabolic process"/>
    <property type="evidence" value="ECO:0007669"/>
    <property type="project" value="InterPro"/>
</dbReference>
<dbReference type="InterPro" id="IPR013528">
    <property type="entry name" value="HMG_CoA_synth_N"/>
</dbReference>